<dbReference type="OrthoDB" id="9800421at2"/>
<dbReference type="RefSeq" id="WP_121166463.1">
    <property type="nucleotide sequence ID" value="NZ_RAPE01000002.1"/>
</dbReference>
<keyword evidence="2" id="KW-1185">Reference proteome</keyword>
<dbReference type="EMBL" id="RAPE01000002">
    <property type="protein sequence ID" value="RKF15219.1"/>
    <property type="molecule type" value="Genomic_DNA"/>
</dbReference>
<evidence type="ECO:0000313" key="2">
    <source>
        <dbReference type="Proteomes" id="UP000281128"/>
    </source>
</evidence>
<sequence>MSVIVRDQGFTTDDWDAPIAALEDARDGVGIDLPASADPRELAGRLPDIAMIRVDFPSSADGRGFSIARQLRLMGYRGRLRARGHVIADQYAMARRVGFDEVEIDDSLAARQPEEQWLFRADWRAHDYQARLRGAAIPASAPHADATRAAG</sequence>
<organism evidence="1 2">
    <name type="scientific">Roseovarius spongiae</name>
    <dbReference type="NCBI Taxonomy" id="2320272"/>
    <lineage>
        <taxon>Bacteria</taxon>
        <taxon>Pseudomonadati</taxon>
        <taxon>Pseudomonadota</taxon>
        <taxon>Alphaproteobacteria</taxon>
        <taxon>Rhodobacterales</taxon>
        <taxon>Roseobacteraceae</taxon>
        <taxon>Roseovarius</taxon>
    </lineage>
</organism>
<accession>A0A3A8AU87</accession>
<name>A0A3A8AU87_9RHOB</name>
<dbReference type="Pfam" id="PF06073">
    <property type="entry name" value="DUF934"/>
    <property type="match status" value="1"/>
</dbReference>
<comment type="caution">
    <text evidence="1">The sequence shown here is derived from an EMBL/GenBank/DDBJ whole genome shotgun (WGS) entry which is preliminary data.</text>
</comment>
<dbReference type="Proteomes" id="UP000281128">
    <property type="component" value="Unassembled WGS sequence"/>
</dbReference>
<gene>
    <name evidence="1" type="ORF">D6850_10310</name>
</gene>
<reference evidence="1 2" key="1">
    <citation type="submission" date="2018-09" db="EMBL/GenBank/DDBJ databases">
        <title>Roseovarius spongiae sp. nov., isolated from a marine sponge.</title>
        <authorList>
            <person name="Zhuang L."/>
            <person name="Luo L."/>
        </authorList>
    </citation>
    <scope>NUCLEOTIDE SEQUENCE [LARGE SCALE GENOMIC DNA]</scope>
    <source>
        <strain evidence="1 2">HN-E21</strain>
    </source>
</reference>
<dbReference type="InterPro" id="IPR008318">
    <property type="entry name" value="UCP030820"/>
</dbReference>
<proteinExistence type="predicted"/>
<dbReference type="AlphaFoldDB" id="A0A3A8AU87"/>
<protein>
    <submittedName>
        <fullName evidence="1">DUF934 domain-containing protein</fullName>
    </submittedName>
</protein>
<evidence type="ECO:0000313" key="1">
    <source>
        <dbReference type="EMBL" id="RKF15219.1"/>
    </source>
</evidence>